<dbReference type="Gene3D" id="2.30.29.30">
    <property type="entry name" value="Pleckstrin-homology domain (PH domain)/Phosphotyrosine-binding domain (PTB)"/>
    <property type="match status" value="1"/>
</dbReference>
<feature type="non-terminal residue" evidence="4">
    <location>
        <position position="1"/>
    </location>
</feature>
<dbReference type="InterPro" id="IPR011993">
    <property type="entry name" value="PH-like_dom_sf"/>
</dbReference>
<evidence type="ECO:0000259" key="2">
    <source>
        <dbReference type="PROSITE" id="PS50010"/>
    </source>
</evidence>
<keyword evidence="5" id="KW-1185">Reference proteome</keyword>
<reference evidence="4" key="1">
    <citation type="submission" date="2023-06" db="EMBL/GenBank/DDBJ databases">
        <authorList>
            <person name="Delattre M."/>
        </authorList>
    </citation>
    <scope>NUCLEOTIDE SEQUENCE</scope>
    <source>
        <strain evidence="4">AF72</strain>
    </source>
</reference>
<name>A0AA36CS74_9BILA</name>
<keyword evidence="1" id="KW-0344">Guanine-nucleotide releasing factor</keyword>
<evidence type="ECO:0000313" key="5">
    <source>
        <dbReference type="Proteomes" id="UP001177023"/>
    </source>
</evidence>
<evidence type="ECO:0000256" key="1">
    <source>
        <dbReference type="ARBA" id="ARBA00022658"/>
    </source>
</evidence>
<comment type="caution">
    <text evidence="4">The sequence shown here is derived from an EMBL/GenBank/DDBJ whole genome shotgun (WGS) entry which is preliminary data.</text>
</comment>
<dbReference type="GO" id="GO:0005085">
    <property type="term" value="F:guanyl-nucleotide exchange factor activity"/>
    <property type="evidence" value="ECO:0007669"/>
    <property type="project" value="UniProtKB-KW"/>
</dbReference>
<feature type="domain" description="DH" evidence="2">
    <location>
        <begin position="6"/>
        <end position="184"/>
    </location>
</feature>
<dbReference type="SUPFAM" id="SSF48065">
    <property type="entry name" value="DBL homology domain (DH-domain)"/>
    <property type="match status" value="1"/>
</dbReference>
<dbReference type="PANTHER" id="PTHR22826:SF106">
    <property type="entry name" value="TRIO, ISOFORM A"/>
    <property type="match status" value="1"/>
</dbReference>
<dbReference type="InterPro" id="IPR055251">
    <property type="entry name" value="SOS1_NGEF_PH"/>
</dbReference>
<sequence length="325" mass="37401">MITPCFFSQVYHDLLRSEEEFVGELRAAVDHYVRALDSPSVPEAIRANREQLSLNLAELYNFHANVMLKGLQYYGDDPGKVGQTFVRLEGDFDHHVQFYKQLPQALDLLEVEPYASFFQKLSDRSEAGSRSFADHLAAVADRMTHYQNYFREFVKYSSRLGVSTKGMQRALELCLSVPQRVSDLDFLENITGYPGDPLKLGRIIRHDSFLVSEGDETTTERRHAFLFRNKLMLTTKIEGSPTKYEHIASLRLDKYTARKYGADEDTIHFKPSELGLPTFRLKSEDPGGEYVVKAWLKDVELDREEYVSSRGHIRPLETPVHRNRA</sequence>
<gene>
    <name evidence="4" type="ORF">MSPICULIGERA_LOCUS11422</name>
    <name evidence="3" type="ORF">MSPICULIGERA_LOCUS8739</name>
</gene>
<dbReference type="EMBL" id="CATQJA010002612">
    <property type="protein sequence ID" value="CAJ0573053.1"/>
    <property type="molecule type" value="Genomic_DNA"/>
</dbReference>
<dbReference type="AlphaFoldDB" id="A0AA36CS74"/>
<dbReference type="EMBL" id="CATQJA010002279">
    <property type="protein sequence ID" value="CAJ0570295.1"/>
    <property type="molecule type" value="Genomic_DNA"/>
</dbReference>
<protein>
    <recommendedName>
        <fullName evidence="2">DH domain-containing protein</fullName>
    </recommendedName>
</protein>
<dbReference type="Proteomes" id="UP001177023">
    <property type="component" value="Unassembled WGS sequence"/>
</dbReference>
<dbReference type="InterPro" id="IPR035899">
    <property type="entry name" value="DBL_dom_sf"/>
</dbReference>
<accession>A0AA36CS74</accession>
<dbReference type="SUPFAM" id="SSF50729">
    <property type="entry name" value="PH domain-like"/>
    <property type="match status" value="1"/>
</dbReference>
<organism evidence="4 5">
    <name type="scientific">Mesorhabditis spiculigera</name>
    <dbReference type="NCBI Taxonomy" id="96644"/>
    <lineage>
        <taxon>Eukaryota</taxon>
        <taxon>Metazoa</taxon>
        <taxon>Ecdysozoa</taxon>
        <taxon>Nematoda</taxon>
        <taxon>Chromadorea</taxon>
        <taxon>Rhabditida</taxon>
        <taxon>Rhabditina</taxon>
        <taxon>Rhabditomorpha</taxon>
        <taxon>Rhabditoidea</taxon>
        <taxon>Rhabditidae</taxon>
        <taxon>Mesorhabditinae</taxon>
        <taxon>Mesorhabditis</taxon>
    </lineage>
</organism>
<dbReference type="Gene3D" id="1.20.900.10">
    <property type="entry name" value="Dbl homology (DH) domain"/>
    <property type="match status" value="1"/>
</dbReference>
<dbReference type="PROSITE" id="PS50010">
    <property type="entry name" value="DH_2"/>
    <property type="match status" value="1"/>
</dbReference>
<evidence type="ECO:0000313" key="4">
    <source>
        <dbReference type="EMBL" id="CAJ0573053.1"/>
    </source>
</evidence>
<dbReference type="PANTHER" id="PTHR22826">
    <property type="entry name" value="RHO GUANINE EXCHANGE FACTOR-RELATED"/>
    <property type="match status" value="1"/>
</dbReference>
<dbReference type="Pfam" id="PF00621">
    <property type="entry name" value="RhoGEF"/>
    <property type="match status" value="1"/>
</dbReference>
<dbReference type="GO" id="GO:0005737">
    <property type="term" value="C:cytoplasm"/>
    <property type="evidence" value="ECO:0007669"/>
    <property type="project" value="TreeGrafter"/>
</dbReference>
<dbReference type="Pfam" id="PF22697">
    <property type="entry name" value="SOS1_NGEF_PH"/>
    <property type="match status" value="1"/>
</dbReference>
<dbReference type="SMART" id="SM00325">
    <property type="entry name" value="RhoGEF"/>
    <property type="match status" value="1"/>
</dbReference>
<dbReference type="InterPro" id="IPR051336">
    <property type="entry name" value="RhoGEF_Guanine_NuclExch_SF"/>
</dbReference>
<dbReference type="InterPro" id="IPR000219">
    <property type="entry name" value="DH_dom"/>
</dbReference>
<dbReference type="GO" id="GO:0019898">
    <property type="term" value="C:extrinsic component of membrane"/>
    <property type="evidence" value="ECO:0007669"/>
    <property type="project" value="TreeGrafter"/>
</dbReference>
<proteinExistence type="predicted"/>
<evidence type="ECO:0000313" key="3">
    <source>
        <dbReference type="EMBL" id="CAJ0570295.1"/>
    </source>
</evidence>